<dbReference type="EMBL" id="AP024086">
    <property type="protein sequence ID" value="BCL59609.1"/>
    <property type="molecule type" value="Genomic_DNA"/>
</dbReference>
<organism evidence="13 14">
    <name type="scientific">Desulfomarina profundi</name>
    <dbReference type="NCBI Taxonomy" id="2772557"/>
    <lineage>
        <taxon>Bacteria</taxon>
        <taxon>Pseudomonadati</taxon>
        <taxon>Thermodesulfobacteriota</taxon>
        <taxon>Desulfobulbia</taxon>
        <taxon>Desulfobulbales</taxon>
        <taxon>Desulfobulbaceae</taxon>
        <taxon>Desulfomarina</taxon>
    </lineage>
</organism>
<proteinExistence type="predicted"/>
<evidence type="ECO:0000256" key="2">
    <source>
        <dbReference type="ARBA" id="ARBA00012438"/>
    </source>
</evidence>
<keyword evidence="6" id="KW-0418">Kinase</keyword>
<keyword evidence="8" id="KW-0902">Two-component regulatory system</keyword>
<keyword evidence="3" id="KW-0597">Phosphoprotein</keyword>
<dbReference type="Pfam" id="PF08269">
    <property type="entry name" value="dCache_2"/>
    <property type="match status" value="1"/>
</dbReference>
<dbReference type="GO" id="GO:0005524">
    <property type="term" value="F:ATP binding"/>
    <property type="evidence" value="ECO:0007669"/>
    <property type="project" value="UniProtKB-KW"/>
</dbReference>
<dbReference type="GO" id="GO:0000155">
    <property type="term" value="F:phosphorelay sensor kinase activity"/>
    <property type="evidence" value="ECO:0007669"/>
    <property type="project" value="InterPro"/>
</dbReference>
<gene>
    <name evidence="13" type="ORF">DGMP_03020</name>
</gene>
<accession>A0A8D5FK18</accession>
<evidence type="ECO:0000256" key="3">
    <source>
        <dbReference type="ARBA" id="ARBA00022553"/>
    </source>
</evidence>
<reference evidence="13" key="1">
    <citation type="submission" date="2020-09" db="EMBL/GenBank/DDBJ databases">
        <title>Desulfogranum mesoprofundum gen. nov., sp. nov., a novel mesophilic, sulfate-reducing chemolithoautotroph isolated from a deep-sea hydrothermal vent chimney in the Suiyo Seamount.</title>
        <authorList>
            <person name="Hashimoto Y."/>
            <person name="Nakagawa S."/>
        </authorList>
    </citation>
    <scope>NUCLEOTIDE SEQUENCE</scope>
    <source>
        <strain evidence="13">KT2</strain>
    </source>
</reference>
<evidence type="ECO:0000256" key="8">
    <source>
        <dbReference type="ARBA" id="ARBA00023012"/>
    </source>
</evidence>
<evidence type="ECO:0000313" key="14">
    <source>
        <dbReference type="Proteomes" id="UP000826725"/>
    </source>
</evidence>
<feature type="transmembrane region" description="Helical" evidence="9">
    <location>
        <begin position="362"/>
        <end position="385"/>
    </location>
</feature>
<dbReference type="KEGG" id="dbk:DGMP_03020"/>
<evidence type="ECO:0000256" key="5">
    <source>
        <dbReference type="ARBA" id="ARBA00022741"/>
    </source>
</evidence>
<dbReference type="Pfam" id="PF07730">
    <property type="entry name" value="HisKA_3"/>
    <property type="match status" value="1"/>
</dbReference>
<feature type="domain" description="Double Cache" evidence="11">
    <location>
        <begin position="48"/>
        <end position="344"/>
    </location>
</feature>
<dbReference type="Pfam" id="PF13185">
    <property type="entry name" value="GAF_2"/>
    <property type="match status" value="1"/>
</dbReference>
<evidence type="ECO:0000259" key="11">
    <source>
        <dbReference type="Pfam" id="PF08269"/>
    </source>
</evidence>
<dbReference type="PANTHER" id="PTHR24421:SF10">
    <property type="entry name" value="NITRATE_NITRITE SENSOR PROTEIN NARQ"/>
    <property type="match status" value="1"/>
</dbReference>
<evidence type="ECO:0000256" key="1">
    <source>
        <dbReference type="ARBA" id="ARBA00000085"/>
    </source>
</evidence>
<dbReference type="InterPro" id="IPR011712">
    <property type="entry name" value="Sig_transdc_His_kin_sub3_dim/P"/>
</dbReference>
<dbReference type="InterPro" id="IPR050482">
    <property type="entry name" value="Sensor_HK_TwoCompSys"/>
</dbReference>
<evidence type="ECO:0000259" key="12">
    <source>
        <dbReference type="Pfam" id="PF13185"/>
    </source>
</evidence>
<feature type="domain" description="Signal transduction histidine kinase subgroup 3 dimerisation and phosphoacceptor" evidence="10">
    <location>
        <begin position="621"/>
        <end position="685"/>
    </location>
</feature>
<dbReference type="InterPro" id="IPR003018">
    <property type="entry name" value="GAF"/>
</dbReference>
<evidence type="ECO:0000256" key="9">
    <source>
        <dbReference type="SAM" id="Phobius"/>
    </source>
</evidence>
<dbReference type="Proteomes" id="UP000826725">
    <property type="component" value="Chromosome"/>
</dbReference>
<dbReference type="PANTHER" id="PTHR24421">
    <property type="entry name" value="NITRATE/NITRITE SENSOR PROTEIN NARX-RELATED"/>
    <property type="match status" value="1"/>
</dbReference>
<keyword evidence="4" id="KW-0808">Transferase</keyword>
<evidence type="ECO:0000259" key="10">
    <source>
        <dbReference type="Pfam" id="PF07730"/>
    </source>
</evidence>
<dbReference type="AlphaFoldDB" id="A0A8D5FK18"/>
<keyword evidence="5" id="KW-0547">Nucleotide-binding</keyword>
<keyword evidence="14" id="KW-1185">Reference proteome</keyword>
<feature type="transmembrane region" description="Helical" evidence="9">
    <location>
        <begin position="25"/>
        <end position="45"/>
    </location>
</feature>
<dbReference type="GO" id="GO:0016020">
    <property type="term" value="C:membrane"/>
    <property type="evidence" value="ECO:0007669"/>
    <property type="project" value="InterPro"/>
</dbReference>
<evidence type="ECO:0000256" key="4">
    <source>
        <dbReference type="ARBA" id="ARBA00022679"/>
    </source>
</evidence>
<evidence type="ECO:0000313" key="13">
    <source>
        <dbReference type="EMBL" id="BCL59609.1"/>
    </source>
</evidence>
<keyword evidence="9" id="KW-1133">Transmembrane helix</keyword>
<dbReference type="CDD" id="cd16917">
    <property type="entry name" value="HATPase_UhpB-NarQ-NarX-like"/>
    <property type="match status" value="1"/>
</dbReference>
<dbReference type="GO" id="GO:0046983">
    <property type="term" value="F:protein dimerization activity"/>
    <property type="evidence" value="ECO:0007669"/>
    <property type="project" value="InterPro"/>
</dbReference>
<protein>
    <recommendedName>
        <fullName evidence="2">histidine kinase</fullName>
        <ecNumber evidence="2">2.7.13.3</ecNumber>
    </recommendedName>
</protein>
<dbReference type="RefSeq" id="WP_228855813.1">
    <property type="nucleotide sequence ID" value="NZ_AP024086.1"/>
</dbReference>
<evidence type="ECO:0000256" key="7">
    <source>
        <dbReference type="ARBA" id="ARBA00022840"/>
    </source>
</evidence>
<evidence type="ECO:0000256" key="6">
    <source>
        <dbReference type="ARBA" id="ARBA00022777"/>
    </source>
</evidence>
<dbReference type="EC" id="2.7.13.3" evidence="2"/>
<keyword evidence="9" id="KW-0472">Membrane</keyword>
<keyword evidence="9" id="KW-0812">Transmembrane</keyword>
<name>A0A8D5FK18_9BACT</name>
<dbReference type="InterPro" id="IPR004010">
    <property type="entry name" value="Double_Cache_2"/>
</dbReference>
<dbReference type="CDD" id="cd18774">
    <property type="entry name" value="PDC2_HK_sensor"/>
    <property type="match status" value="1"/>
</dbReference>
<keyword evidence="7" id="KW-0067">ATP-binding</keyword>
<comment type="catalytic activity">
    <reaction evidence="1">
        <text>ATP + protein L-histidine = ADP + protein N-phospho-L-histidine.</text>
        <dbReference type="EC" id="2.7.13.3"/>
    </reaction>
</comment>
<feature type="domain" description="GAF" evidence="12">
    <location>
        <begin position="459"/>
        <end position="596"/>
    </location>
</feature>
<sequence>MKPADFGRSLLSTIFTRITLSSAPFYASLVVVTSLSLFIGAFWAVNEYQAYRESVENIRNNYQHQYEVRVKEELEKVVDFIDFRRSQNAMRVERDIRERVQSAYTIASHLYRFYKDEKSVDELRSMVAEILRPIRWNNGRGYYFAGRIGTGRIDLFSDEPFFENKTAVQFKKITGQDLIGDIVTLVREKGAGLYSYSLVKPEFGGKSFGKIAFVKHFEPFDWFIGAGMYTDDLEWELQQDILDRLQNMKFGKDGEVFGFRFDGTIICNRDQRLIGRSIKDLVGSNGQAYGRTFLEVGRQEAGGYVSYAVDRDGQESSRQKLGYIKRYSDWNWVLGTSMFMDAMEKAIAAESVTYQRISFENVFIFIILYCIAVSFLLLSTFFYSLKIRQGISLFTDFFRQAADSNVKIRNDSLTFREFEDLGRLANIMVENRIKNELLLHRDELRLDTLLRLGMMEQYSLQEKYDFVLRRIVRITRSEEGYLCLVRKGEVEIRSLVSLDGDEPVGKKDVSLVPRSIRNAGLPGQCLRKKSAVIVNQADQSENGENYPYKSAVTRHLDVPIFNDGTIVMVAGVCNNLEPYDNSDVRQMTMLLEGMWLHVLKKRSEEELARLERQIIAVSEEERSDIGRNLHDDLGSHLTGVELLSKVLQQKLENRVPEMAKQVETIRNLIQDAIEKTRRFSQGLYPVHVVEYGLESAIEELMVEVESLFRVQCVLSCEDEGEKLQASLATHLYYIIREAVFNSARHGKPEHIGVFMEFAVGRFSVKIVDDGHGFGWKPKGSGMGFHTMKYRAKAIGAKLTIDSDMVSGTIVTVSGEVLE</sequence>